<comment type="caution">
    <text evidence="1">The sequence shown here is derived from an EMBL/GenBank/DDBJ whole genome shotgun (WGS) entry which is preliminary data.</text>
</comment>
<protein>
    <submittedName>
        <fullName evidence="1">Uncharacterized protein</fullName>
    </submittedName>
</protein>
<reference evidence="2" key="1">
    <citation type="submission" date="2016-06" db="EMBL/GenBank/DDBJ databases">
        <title>Parallel loss of symbiosis genes in relatives of nitrogen-fixing non-legume Parasponia.</title>
        <authorList>
            <person name="Van Velzen R."/>
            <person name="Holmer R."/>
            <person name="Bu F."/>
            <person name="Rutten L."/>
            <person name="Van Zeijl A."/>
            <person name="Liu W."/>
            <person name="Santuari L."/>
            <person name="Cao Q."/>
            <person name="Sharma T."/>
            <person name="Shen D."/>
            <person name="Roswanjaya Y."/>
            <person name="Wardhani T."/>
            <person name="Kalhor M.S."/>
            <person name="Jansen J."/>
            <person name="Van den Hoogen J."/>
            <person name="Gungor B."/>
            <person name="Hartog M."/>
            <person name="Hontelez J."/>
            <person name="Verver J."/>
            <person name="Yang W.-C."/>
            <person name="Schijlen E."/>
            <person name="Repin R."/>
            <person name="Schilthuizen M."/>
            <person name="Schranz E."/>
            <person name="Heidstra R."/>
            <person name="Miyata K."/>
            <person name="Fedorova E."/>
            <person name="Kohlen W."/>
            <person name="Bisseling T."/>
            <person name="Smit S."/>
            <person name="Geurts R."/>
        </authorList>
    </citation>
    <scope>NUCLEOTIDE SEQUENCE [LARGE SCALE GENOMIC DNA]</scope>
    <source>
        <strain evidence="2">cv. WU1-14</strain>
    </source>
</reference>
<dbReference type="EMBL" id="JXTB01000339">
    <property type="protein sequence ID" value="PON44986.1"/>
    <property type="molecule type" value="Genomic_DNA"/>
</dbReference>
<dbReference type="AlphaFoldDB" id="A0A2P5B8A8"/>
<feature type="non-terminal residue" evidence="1">
    <location>
        <position position="1"/>
    </location>
</feature>
<sequence>ELSLRVNEDIVKFNIYHYNKASEETNSCNRVDVFRRHVEERHNTGGSRKVPESLVPRCYTGNAAVLPSPEIPSNLYS</sequence>
<organism evidence="1 2">
    <name type="scientific">Parasponia andersonii</name>
    <name type="common">Sponia andersonii</name>
    <dbReference type="NCBI Taxonomy" id="3476"/>
    <lineage>
        <taxon>Eukaryota</taxon>
        <taxon>Viridiplantae</taxon>
        <taxon>Streptophyta</taxon>
        <taxon>Embryophyta</taxon>
        <taxon>Tracheophyta</taxon>
        <taxon>Spermatophyta</taxon>
        <taxon>Magnoliopsida</taxon>
        <taxon>eudicotyledons</taxon>
        <taxon>Gunneridae</taxon>
        <taxon>Pentapetalae</taxon>
        <taxon>rosids</taxon>
        <taxon>fabids</taxon>
        <taxon>Rosales</taxon>
        <taxon>Cannabaceae</taxon>
        <taxon>Parasponia</taxon>
    </lineage>
</organism>
<evidence type="ECO:0000313" key="2">
    <source>
        <dbReference type="Proteomes" id="UP000237105"/>
    </source>
</evidence>
<gene>
    <name evidence="1" type="ORF">PanWU01x14_262280</name>
</gene>
<keyword evidence="2" id="KW-1185">Reference proteome</keyword>
<dbReference type="Proteomes" id="UP000237105">
    <property type="component" value="Unassembled WGS sequence"/>
</dbReference>
<proteinExistence type="predicted"/>
<accession>A0A2P5B8A8</accession>
<name>A0A2P5B8A8_PARAD</name>
<evidence type="ECO:0000313" key="1">
    <source>
        <dbReference type="EMBL" id="PON44986.1"/>
    </source>
</evidence>